<protein>
    <submittedName>
        <fullName evidence="2">Uncharacterized protein</fullName>
    </submittedName>
</protein>
<keyword evidence="3" id="KW-1185">Reference proteome</keyword>
<evidence type="ECO:0000256" key="1">
    <source>
        <dbReference type="SAM" id="Phobius"/>
    </source>
</evidence>
<dbReference type="EMBL" id="CACVKT020003943">
    <property type="protein sequence ID" value="CAC5386918.1"/>
    <property type="molecule type" value="Genomic_DNA"/>
</dbReference>
<keyword evidence="1" id="KW-0472">Membrane</keyword>
<evidence type="ECO:0000313" key="3">
    <source>
        <dbReference type="Proteomes" id="UP000507470"/>
    </source>
</evidence>
<gene>
    <name evidence="2" type="ORF">MCOR_22309</name>
</gene>
<evidence type="ECO:0000313" key="2">
    <source>
        <dbReference type="EMBL" id="CAC5386918.1"/>
    </source>
</evidence>
<keyword evidence="1" id="KW-1133">Transmembrane helix</keyword>
<name>A0A6J8BSG2_MYTCO</name>
<dbReference type="OrthoDB" id="6150044at2759"/>
<reference evidence="2 3" key="1">
    <citation type="submission" date="2020-06" db="EMBL/GenBank/DDBJ databases">
        <authorList>
            <person name="Li R."/>
            <person name="Bekaert M."/>
        </authorList>
    </citation>
    <scope>NUCLEOTIDE SEQUENCE [LARGE SCALE GENOMIC DNA]</scope>
    <source>
        <strain evidence="3">wild</strain>
    </source>
</reference>
<keyword evidence="1" id="KW-0812">Transmembrane</keyword>
<proteinExistence type="predicted"/>
<dbReference type="AlphaFoldDB" id="A0A6J8BSG2"/>
<accession>A0A6J8BSG2</accession>
<organism evidence="2 3">
    <name type="scientific">Mytilus coruscus</name>
    <name type="common">Sea mussel</name>
    <dbReference type="NCBI Taxonomy" id="42192"/>
    <lineage>
        <taxon>Eukaryota</taxon>
        <taxon>Metazoa</taxon>
        <taxon>Spiralia</taxon>
        <taxon>Lophotrochozoa</taxon>
        <taxon>Mollusca</taxon>
        <taxon>Bivalvia</taxon>
        <taxon>Autobranchia</taxon>
        <taxon>Pteriomorphia</taxon>
        <taxon>Mytilida</taxon>
        <taxon>Mytiloidea</taxon>
        <taxon>Mytilidae</taxon>
        <taxon>Mytilinae</taxon>
        <taxon>Mytilus</taxon>
    </lineage>
</organism>
<feature type="transmembrane region" description="Helical" evidence="1">
    <location>
        <begin position="121"/>
        <end position="149"/>
    </location>
</feature>
<dbReference type="Proteomes" id="UP000507470">
    <property type="component" value="Unassembled WGS sequence"/>
</dbReference>
<sequence length="153" mass="17901">MRLHSEAIDELHICSQYIDSLSPRVISPWFRLPERIYTDARDHAEASILLDGSSKTFHYNFRYNQTVQIYRDQELQIMQPVNGSAQVQPPPYDAEENFELVTVKEDNGCLPDTDDWEWYQWLLAILFGLIVIPILVACCIFFGICIYWVPEKN</sequence>